<dbReference type="RefSeq" id="WP_114562126.1">
    <property type="nucleotide sequence ID" value="NZ_CP031124.1"/>
</dbReference>
<evidence type="ECO:0008006" key="4">
    <source>
        <dbReference type="Google" id="ProtNLM"/>
    </source>
</evidence>
<dbReference type="Gene3D" id="3.10.450.50">
    <property type="match status" value="1"/>
</dbReference>
<keyword evidence="3" id="KW-1185">Reference proteome</keyword>
<dbReference type="EMBL" id="CP031124">
    <property type="protein sequence ID" value="AXF84870.1"/>
    <property type="molecule type" value="Genomic_DNA"/>
</dbReference>
<protein>
    <recommendedName>
        <fullName evidence="4">SnoaL-like domain-containing protein</fullName>
    </recommendedName>
</protein>
<dbReference type="OrthoDB" id="9787933at2"/>
<keyword evidence="1" id="KW-0732">Signal</keyword>
<dbReference type="InterPro" id="IPR032710">
    <property type="entry name" value="NTF2-like_dom_sf"/>
</dbReference>
<evidence type="ECO:0000313" key="2">
    <source>
        <dbReference type="EMBL" id="AXF84870.1"/>
    </source>
</evidence>
<dbReference type="SUPFAM" id="SSF54427">
    <property type="entry name" value="NTF2-like"/>
    <property type="match status" value="1"/>
</dbReference>
<dbReference type="Proteomes" id="UP000252182">
    <property type="component" value="Chromosome"/>
</dbReference>
<feature type="chain" id="PRO_5016814600" description="SnoaL-like domain-containing protein" evidence="1">
    <location>
        <begin position="26"/>
        <end position="175"/>
    </location>
</feature>
<accession>A0A345D932</accession>
<feature type="signal peptide" evidence="1">
    <location>
        <begin position="1"/>
        <end position="25"/>
    </location>
</feature>
<dbReference type="KEGG" id="hyf:DTO96_100581"/>
<gene>
    <name evidence="2" type="ORF">DTO96_100581</name>
</gene>
<proteinExistence type="predicted"/>
<reference evidence="3" key="1">
    <citation type="submission" date="2018-07" db="EMBL/GenBank/DDBJ databases">
        <authorList>
            <person name="Kim H."/>
        </authorList>
    </citation>
    <scope>NUCLEOTIDE SEQUENCE [LARGE SCALE GENOMIC DNA]</scope>
    <source>
        <strain evidence="3">F02</strain>
    </source>
</reference>
<organism evidence="2 3">
    <name type="scientific">Ephemeroptericola cinctiostellae</name>
    <dbReference type="NCBI Taxonomy" id="2268024"/>
    <lineage>
        <taxon>Bacteria</taxon>
        <taxon>Pseudomonadati</taxon>
        <taxon>Pseudomonadota</taxon>
        <taxon>Betaproteobacteria</taxon>
        <taxon>Burkholderiales</taxon>
        <taxon>Burkholderiaceae</taxon>
        <taxon>Ephemeroptericola</taxon>
    </lineage>
</organism>
<sequence length="175" mass="18962">MSIKKITQLSAIALVIASFSAQVSAKGNDAAAAAIAQLAKIKAVQAQGQKNLLNFDDLDFNVYSKQRWGDMRKSHAENITVHNADGTVTHGLHDHIEDLKKGFVNMSNIVTAHPIRITDGEYTAVIGETETTLPVPATTNADGSITPATKKVIKGSMVTVGHWKNGVMDEEWLYY</sequence>
<evidence type="ECO:0000313" key="3">
    <source>
        <dbReference type="Proteomes" id="UP000252182"/>
    </source>
</evidence>
<dbReference type="AlphaFoldDB" id="A0A345D932"/>
<evidence type="ECO:0000256" key="1">
    <source>
        <dbReference type="SAM" id="SignalP"/>
    </source>
</evidence>
<name>A0A345D932_9BURK</name>